<sequence>MSARSGTCPCCGKVLSLITIQRHMAGRGPTMLAGKLLQQNARFTSSNSSARQDQLSQLAAKQELLGTSRKTGTRPTPSGSRNNLAPESTSLVHRNRSSLSAKKQVLGTSSRQRPAAKQTSSVITSSAQQSEAADENSSFAHIQQSSHLDSCLNTALDNRYTRPNNMGEDLESADEDEGEEEDEEEADISCSVGDEVNMGDPSDEEDDEKEDDSPGGQVPAIWNLQEEEFLKVVAELGARASASEPFS</sequence>
<accession>A0A0C2SQ06</accession>
<feature type="compositionally biased region" description="Polar residues" evidence="1">
    <location>
        <begin position="68"/>
        <end position="141"/>
    </location>
</feature>
<organism evidence="2 3">
    <name type="scientific">Amanita muscaria (strain Koide BX008)</name>
    <dbReference type="NCBI Taxonomy" id="946122"/>
    <lineage>
        <taxon>Eukaryota</taxon>
        <taxon>Fungi</taxon>
        <taxon>Dikarya</taxon>
        <taxon>Basidiomycota</taxon>
        <taxon>Agaricomycotina</taxon>
        <taxon>Agaricomycetes</taxon>
        <taxon>Agaricomycetidae</taxon>
        <taxon>Agaricales</taxon>
        <taxon>Pluteineae</taxon>
        <taxon>Amanitaceae</taxon>
        <taxon>Amanita</taxon>
    </lineage>
</organism>
<evidence type="ECO:0000313" key="2">
    <source>
        <dbReference type="EMBL" id="KIL56074.1"/>
    </source>
</evidence>
<dbReference type="AlphaFoldDB" id="A0A0C2SQ06"/>
<dbReference type="HOGENOM" id="CLU_930562_0_0_1"/>
<reference evidence="2 3" key="1">
    <citation type="submission" date="2014-04" db="EMBL/GenBank/DDBJ databases">
        <title>Evolutionary Origins and Diversification of the Mycorrhizal Mutualists.</title>
        <authorList>
            <consortium name="DOE Joint Genome Institute"/>
            <consortium name="Mycorrhizal Genomics Consortium"/>
            <person name="Kohler A."/>
            <person name="Kuo A."/>
            <person name="Nagy L.G."/>
            <person name="Floudas D."/>
            <person name="Copeland A."/>
            <person name="Barry K.W."/>
            <person name="Cichocki N."/>
            <person name="Veneault-Fourrey C."/>
            <person name="LaButti K."/>
            <person name="Lindquist E.A."/>
            <person name="Lipzen A."/>
            <person name="Lundell T."/>
            <person name="Morin E."/>
            <person name="Murat C."/>
            <person name="Riley R."/>
            <person name="Ohm R."/>
            <person name="Sun H."/>
            <person name="Tunlid A."/>
            <person name="Henrissat B."/>
            <person name="Grigoriev I.V."/>
            <person name="Hibbett D.S."/>
            <person name="Martin F."/>
        </authorList>
    </citation>
    <scope>NUCLEOTIDE SEQUENCE [LARGE SCALE GENOMIC DNA]</scope>
    <source>
        <strain evidence="2 3">Koide BX008</strain>
    </source>
</reference>
<feature type="compositionally biased region" description="Acidic residues" evidence="1">
    <location>
        <begin position="168"/>
        <end position="187"/>
    </location>
</feature>
<feature type="region of interest" description="Disordered" evidence="1">
    <location>
        <begin position="159"/>
        <end position="221"/>
    </location>
</feature>
<keyword evidence="3" id="KW-1185">Reference proteome</keyword>
<proteinExistence type="predicted"/>
<evidence type="ECO:0000256" key="1">
    <source>
        <dbReference type="SAM" id="MobiDB-lite"/>
    </source>
</evidence>
<dbReference type="Proteomes" id="UP000054549">
    <property type="component" value="Unassembled WGS sequence"/>
</dbReference>
<feature type="region of interest" description="Disordered" evidence="1">
    <location>
        <begin position="65"/>
        <end position="141"/>
    </location>
</feature>
<feature type="compositionally biased region" description="Acidic residues" evidence="1">
    <location>
        <begin position="201"/>
        <end position="213"/>
    </location>
</feature>
<dbReference type="EMBL" id="KN818449">
    <property type="protein sequence ID" value="KIL56074.1"/>
    <property type="molecule type" value="Genomic_DNA"/>
</dbReference>
<gene>
    <name evidence="2" type="ORF">M378DRAFT_182065</name>
</gene>
<dbReference type="InParanoid" id="A0A0C2SQ06"/>
<name>A0A0C2SQ06_AMAMK</name>
<protein>
    <submittedName>
        <fullName evidence="2">Uncharacterized protein</fullName>
    </submittedName>
</protein>
<evidence type="ECO:0000313" key="3">
    <source>
        <dbReference type="Proteomes" id="UP000054549"/>
    </source>
</evidence>